<sequence>KELEVLTDECCQHYDKLFGKATLNVPEATKRQLWQDIQEKINSLGVSHRSVEEIKKR</sequence>
<feature type="non-terminal residue" evidence="2">
    <location>
        <position position="1"/>
    </location>
</feature>
<feature type="domain" description="Myb/SANT-like DNA-binding" evidence="1">
    <location>
        <begin position="2"/>
        <end position="57"/>
    </location>
</feature>
<accession>A0AAV7UNG4</accession>
<evidence type="ECO:0000313" key="2">
    <source>
        <dbReference type="EMBL" id="KAJ1189167.1"/>
    </source>
</evidence>
<dbReference type="PANTHER" id="PTHR23098">
    <property type="entry name" value="AGAP001331-PA-RELATED"/>
    <property type="match status" value="1"/>
</dbReference>
<proteinExistence type="predicted"/>
<dbReference type="InterPro" id="IPR028002">
    <property type="entry name" value="Myb_DNA-bind_5"/>
</dbReference>
<organism evidence="2 3">
    <name type="scientific">Pleurodeles waltl</name>
    <name type="common">Iberian ribbed newt</name>
    <dbReference type="NCBI Taxonomy" id="8319"/>
    <lineage>
        <taxon>Eukaryota</taxon>
        <taxon>Metazoa</taxon>
        <taxon>Chordata</taxon>
        <taxon>Craniata</taxon>
        <taxon>Vertebrata</taxon>
        <taxon>Euteleostomi</taxon>
        <taxon>Amphibia</taxon>
        <taxon>Batrachia</taxon>
        <taxon>Caudata</taxon>
        <taxon>Salamandroidea</taxon>
        <taxon>Salamandridae</taxon>
        <taxon>Pleurodelinae</taxon>
        <taxon>Pleurodeles</taxon>
    </lineage>
</organism>
<dbReference type="Pfam" id="PF13873">
    <property type="entry name" value="Myb_DNA-bind_5"/>
    <property type="match status" value="1"/>
</dbReference>
<evidence type="ECO:0000313" key="3">
    <source>
        <dbReference type="Proteomes" id="UP001066276"/>
    </source>
</evidence>
<dbReference type="EMBL" id="JANPWB010000005">
    <property type="protein sequence ID" value="KAJ1189167.1"/>
    <property type="molecule type" value="Genomic_DNA"/>
</dbReference>
<feature type="non-terminal residue" evidence="2">
    <location>
        <position position="57"/>
    </location>
</feature>
<gene>
    <name evidence="2" type="ORF">NDU88_005918</name>
</gene>
<dbReference type="PANTHER" id="PTHR23098:SF16">
    <property type="entry name" value="REGULATORY PROTEIN ZESTE"/>
    <property type="match status" value="1"/>
</dbReference>
<dbReference type="Proteomes" id="UP001066276">
    <property type="component" value="Chromosome 3_1"/>
</dbReference>
<comment type="caution">
    <text evidence="2">The sequence shown here is derived from an EMBL/GenBank/DDBJ whole genome shotgun (WGS) entry which is preliminary data.</text>
</comment>
<reference evidence="2" key="1">
    <citation type="journal article" date="2022" name="bioRxiv">
        <title>Sequencing and chromosome-scale assembly of the giantPleurodeles waltlgenome.</title>
        <authorList>
            <person name="Brown T."/>
            <person name="Elewa A."/>
            <person name="Iarovenko S."/>
            <person name="Subramanian E."/>
            <person name="Araus A.J."/>
            <person name="Petzold A."/>
            <person name="Susuki M."/>
            <person name="Suzuki K.-i.T."/>
            <person name="Hayashi T."/>
            <person name="Toyoda A."/>
            <person name="Oliveira C."/>
            <person name="Osipova E."/>
            <person name="Leigh N.D."/>
            <person name="Simon A."/>
            <person name="Yun M.H."/>
        </authorList>
    </citation>
    <scope>NUCLEOTIDE SEQUENCE</scope>
    <source>
        <strain evidence="2">20211129_DDA</strain>
        <tissue evidence="2">Liver</tissue>
    </source>
</reference>
<keyword evidence="3" id="KW-1185">Reference proteome</keyword>
<protein>
    <recommendedName>
        <fullName evidence="1">Myb/SANT-like DNA-binding domain-containing protein</fullName>
    </recommendedName>
</protein>
<dbReference type="GO" id="GO:0005634">
    <property type="term" value="C:nucleus"/>
    <property type="evidence" value="ECO:0007669"/>
    <property type="project" value="TreeGrafter"/>
</dbReference>
<name>A0AAV7UNG4_PLEWA</name>
<evidence type="ECO:0000259" key="1">
    <source>
        <dbReference type="Pfam" id="PF13873"/>
    </source>
</evidence>
<dbReference type="AlphaFoldDB" id="A0AAV7UNG4"/>